<dbReference type="InterPro" id="IPR001841">
    <property type="entry name" value="Znf_RING"/>
</dbReference>
<keyword evidence="3" id="KW-0862">Zinc</keyword>
<dbReference type="PROSITE" id="PS50089">
    <property type="entry name" value="ZF_RING_2"/>
    <property type="match status" value="1"/>
</dbReference>
<dbReference type="Proteomes" id="UP001432322">
    <property type="component" value="Unassembled WGS sequence"/>
</dbReference>
<evidence type="ECO:0000256" key="3">
    <source>
        <dbReference type="ARBA" id="ARBA00022833"/>
    </source>
</evidence>
<proteinExistence type="predicted"/>
<dbReference type="PROSITE" id="PS00518">
    <property type="entry name" value="ZF_RING_1"/>
    <property type="match status" value="1"/>
</dbReference>
<evidence type="ECO:0000256" key="4">
    <source>
        <dbReference type="PROSITE-ProRule" id="PRU00175"/>
    </source>
</evidence>
<feature type="non-terminal residue" evidence="6">
    <location>
        <position position="184"/>
    </location>
</feature>
<keyword evidence="7" id="KW-1185">Reference proteome</keyword>
<sequence>KMDGHNRFRRCQGCRLALSKCGDGNLLSCGHVFCNACLHGYYGNPHGKASCRWCDLLSCDVYPLPSSTAANSPRVLGGLKRRHLCSDHNFVCTVICACGQRICHQCTQDAHATHFGYAELNEADILLGEEISKMKGVIQALDKEQTKTVNKKKQVSTRILKAQDNIAANFSRIIAQAISRCLDL</sequence>
<keyword evidence="1" id="KW-0479">Metal-binding</keyword>
<dbReference type="GO" id="GO:0008270">
    <property type="term" value="F:zinc ion binding"/>
    <property type="evidence" value="ECO:0007669"/>
    <property type="project" value="UniProtKB-KW"/>
</dbReference>
<keyword evidence="2 4" id="KW-0863">Zinc-finger</keyword>
<feature type="domain" description="RING-type" evidence="5">
    <location>
        <begin position="11"/>
        <end position="55"/>
    </location>
</feature>
<dbReference type="InterPro" id="IPR017907">
    <property type="entry name" value="Znf_RING_CS"/>
</dbReference>
<evidence type="ECO:0000256" key="2">
    <source>
        <dbReference type="ARBA" id="ARBA00022771"/>
    </source>
</evidence>
<organism evidence="6 7">
    <name type="scientific">Pristionchus fissidentatus</name>
    <dbReference type="NCBI Taxonomy" id="1538716"/>
    <lineage>
        <taxon>Eukaryota</taxon>
        <taxon>Metazoa</taxon>
        <taxon>Ecdysozoa</taxon>
        <taxon>Nematoda</taxon>
        <taxon>Chromadorea</taxon>
        <taxon>Rhabditida</taxon>
        <taxon>Rhabditina</taxon>
        <taxon>Diplogasteromorpha</taxon>
        <taxon>Diplogasteroidea</taxon>
        <taxon>Neodiplogasteridae</taxon>
        <taxon>Pristionchus</taxon>
    </lineage>
</organism>
<dbReference type="SUPFAM" id="SSF57850">
    <property type="entry name" value="RING/U-box"/>
    <property type="match status" value="1"/>
</dbReference>
<dbReference type="InterPro" id="IPR013083">
    <property type="entry name" value="Znf_RING/FYVE/PHD"/>
</dbReference>
<accession>A0AAV5WLI4</accession>
<comment type="caution">
    <text evidence="6">The sequence shown here is derived from an EMBL/GenBank/DDBJ whole genome shotgun (WGS) entry which is preliminary data.</text>
</comment>
<evidence type="ECO:0000313" key="7">
    <source>
        <dbReference type="Proteomes" id="UP001432322"/>
    </source>
</evidence>
<reference evidence="6" key="1">
    <citation type="submission" date="2023-10" db="EMBL/GenBank/DDBJ databases">
        <title>Genome assembly of Pristionchus species.</title>
        <authorList>
            <person name="Yoshida K."/>
            <person name="Sommer R.J."/>
        </authorList>
    </citation>
    <scope>NUCLEOTIDE SEQUENCE</scope>
    <source>
        <strain evidence="6">RS5133</strain>
    </source>
</reference>
<evidence type="ECO:0000256" key="1">
    <source>
        <dbReference type="ARBA" id="ARBA00022723"/>
    </source>
</evidence>
<dbReference type="AlphaFoldDB" id="A0AAV5WLI4"/>
<feature type="non-terminal residue" evidence="6">
    <location>
        <position position="1"/>
    </location>
</feature>
<protein>
    <recommendedName>
        <fullName evidence="5">RING-type domain-containing protein</fullName>
    </recommendedName>
</protein>
<evidence type="ECO:0000313" key="6">
    <source>
        <dbReference type="EMBL" id="GMT30717.1"/>
    </source>
</evidence>
<dbReference type="Gene3D" id="3.30.40.10">
    <property type="entry name" value="Zinc/RING finger domain, C3HC4 (zinc finger)"/>
    <property type="match status" value="1"/>
</dbReference>
<gene>
    <name evidence="6" type="ORF">PFISCL1PPCAC_22014</name>
</gene>
<evidence type="ECO:0000259" key="5">
    <source>
        <dbReference type="PROSITE" id="PS50089"/>
    </source>
</evidence>
<name>A0AAV5WLI4_9BILA</name>
<dbReference type="EMBL" id="BTSY01000005">
    <property type="protein sequence ID" value="GMT30717.1"/>
    <property type="molecule type" value="Genomic_DNA"/>
</dbReference>